<dbReference type="Pfam" id="PF03690">
    <property type="entry name" value="MYG1_exonuc"/>
    <property type="match status" value="1"/>
</dbReference>
<gene>
    <name evidence="2" type="ORF">I3842_01G051400</name>
</gene>
<comment type="caution">
    <text evidence="2">The sequence shown here is derived from an EMBL/GenBank/DDBJ whole genome shotgun (WGS) entry which is preliminary data.</text>
</comment>
<comment type="similarity">
    <text evidence="1">Belongs to the MYG1 family.</text>
</comment>
<dbReference type="PANTHER" id="PTHR11215">
    <property type="entry name" value="METAL DEPENDENT HYDROLASE - RELATED"/>
    <property type="match status" value="1"/>
</dbReference>
<proteinExistence type="inferred from homology"/>
<dbReference type="GO" id="GO:0005634">
    <property type="term" value="C:nucleus"/>
    <property type="evidence" value="ECO:0007669"/>
    <property type="project" value="TreeGrafter"/>
</dbReference>
<accession>A0A922G224</accession>
<evidence type="ECO:0000313" key="2">
    <source>
        <dbReference type="EMBL" id="KAG6729840.1"/>
    </source>
</evidence>
<sequence length="116" mass="12880">MRNRKIVKPCLSIQASAVVSLSRYHVCLAGDLSAMGGQGTEKMRSGRRQKWICRVRKMRVGLLNGDSKSSSVRYHATSWLPARSIVAECLAARQDIDPSGEIMVLTRFCPVDSRSK</sequence>
<organism evidence="2 3">
    <name type="scientific">Carya illinoinensis</name>
    <name type="common">Pecan</name>
    <dbReference type="NCBI Taxonomy" id="32201"/>
    <lineage>
        <taxon>Eukaryota</taxon>
        <taxon>Viridiplantae</taxon>
        <taxon>Streptophyta</taxon>
        <taxon>Embryophyta</taxon>
        <taxon>Tracheophyta</taxon>
        <taxon>Spermatophyta</taxon>
        <taxon>Magnoliopsida</taxon>
        <taxon>eudicotyledons</taxon>
        <taxon>Gunneridae</taxon>
        <taxon>Pentapetalae</taxon>
        <taxon>rosids</taxon>
        <taxon>fabids</taxon>
        <taxon>Fagales</taxon>
        <taxon>Juglandaceae</taxon>
        <taxon>Carya</taxon>
    </lineage>
</organism>
<reference evidence="2" key="1">
    <citation type="submission" date="2021-01" db="EMBL/GenBank/DDBJ databases">
        <authorList>
            <person name="Lovell J.T."/>
            <person name="Bentley N."/>
            <person name="Bhattarai G."/>
            <person name="Jenkins J.W."/>
            <person name="Sreedasyam A."/>
            <person name="Alarcon Y."/>
            <person name="Bock C."/>
            <person name="Boston L."/>
            <person name="Carlson J."/>
            <person name="Cervantes K."/>
            <person name="Clermont K."/>
            <person name="Krom N."/>
            <person name="Kubenka K."/>
            <person name="Mamidi S."/>
            <person name="Mattison C."/>
            <person name="Monteros M."/>
            <person name="Pisani C."/>
            <person name="Plott C."/>
            <person name="Rajasekar S."/>
            <person name="Rhein H.S."/>
            <person name="Rohla C."/>
            <person name="Song M."/>
            <person name="Hilaire R.S."/>
            <person name="Shu S."/>
            <person name="Wells L."/>
            <person name="Wang X."/>
            <person name="Webber J."/>
            <person name="Heerema R.J."/>
            <person name="Klein P."/>
            <person name="Conner P."/>
            <person name="Grauke L."/>
            <person name="Grimwood J."/>
            <person name="Schmutz J."/>
            <person name="Randall J.J."/>
        </authorList>
    </citation>
    <scope>NUCLEOTIDE SEQUENCE</scope>
    <source>
        <tissue evidence="2">Leaf</tissue>
    </source>
</reference>
<evidence type="ECO:0000256" key="1">
    <source>
        <dbReference type="ARBA" id="ARBA00010105"/>
    </source>
</evidence>
<dbReference type="Proteomes" id="UP000811246">
    <property type="component" value="Chromosome 1"/>
</dbReference>
<name>A0A922G224_CARIL</name>
<dbReference type="GO" id="GO:0005737">
    <property type="term" value="C:cytoplasm"/>
    <property type="evidence" value="ECO:0007669"/>
    <property type="project" value="TreeGrafter"/>
</dbReference>
<dbReference type="EMBL" id="CM031825">
    <property type="protein sequence ID" value="KAG6729840.1"/>
    <property type="molecule type" value="Genomic_DNA"/>
</dbReference>
<dbReference type="PANTHER" id="PTHR11215:SF1">
    <property type="entry name" value="MYG1 EXONUCLEASE"/>
    <property type="match status" value="1"/>
</dbReference>
<dbReference type="AlphaFoldDB" id="A0A922G224"/>
<protein>
    <submittedName>
        <fullName evidence="2">Uncharacterized protein</fullName>
    </submittedName>
</protein>
<evidence type="ECO:0000313" key="3">
    <source>
        <dbReference type="Proteomes" id="UP000811246"/>
    </source>
</evidence>
<dbReference type="InterPro" id="IPR003226">
    <property type="entry name" value="MYG1_exonuclease"/>
</dbReference>